<sequence>MKNTNEIQKLQQEKIYATDTMILPQMKTNLWQIGMYLKLQSAKLQKKLEGGLYNINFISKWSFIQKTKVFLKRPNRYLQDYHNLTLKLFIKSNLRIKAKIFSNYLVKIKANIRELECKKLQSSLQLIICKVFKLRNEQKCPNIYLMSSG</sequence>
<dbReference type="EMBL" id="GL984190">
    <property type="protein sequence ID" value="EGR29058.1"/>
    <property type="molecule type" value="Genomic_DNA"/>
</dbReference>
<gene>
    <name evidence="1" type="ORF">IMG5_164030</name>
</gene>
<evidence type="ECO:0000313" key="1">
    <source>
        <dbReference type="EMBL" id="EGR29058.1"/>
    </source>
</evidence>
<dbReference type="InParanoid" id="G0R0E9"/>
<protein>
    <submittedName>
        <fullName evidence="1">Uncharacterized protein</fullName>
    </submittedName>
</protein>
<proteinExistence type="predicted"/>
<dbReference type="Proteomes" id="UP000008983">
    <property type="component" value="Unassembled WGS sequence"/>
</dbReference>
<evidence type="ECO:0000313" key="2">
    <source>
        <dbReference type="Proteomes" id="UP000008983"/>
    </source>
</evidence>
<accession>G0R0E9</accession>
<dbReference type="RefSeq" id="XP_004030294.1">
    <property type="nucleotide sequence ID" value="XM_004030246.1"/>
</dbReference>
<name>G0R0E9_ICHMU</name>
<keyword evidence="2" id="KW-1185">Reference proteome</keyword>
<dbReference type="AlphaFoldDB" id="G0R0E9"/>
<reference evidence="1 2" key="1">
    <citation type="submission" date="2011-07" db="EMBL/GenBank/DDBJ databases">
        <authorList>
            <person name="Coyne R."/>
            <person name="Brami D."/>
            <person name="Johnson J."/>
            <person name="Hostetler J."/>
            <person name="Hannick L."/>
            <person name="Clark T."/>
            <person name="Cassidy-Hanley D."/>
            <person name="Inman J."/>
        </authorList>
    </citation>
    <scope>NUCLEOTIDE SEQUENCE [LARGE SCALE GENOMIC DNA]</scope>
    <source>
        <strain evidence="1 2">G5</strain>
    </source>
</reference>
<organism evidence="1 2">
    <name type="scientific">Ichthyophthirius multifiliis</name>
    <name type="common">White spot disease agent</name>
    <name type="synonym">Ich</name>
    <dbReference type="NCBI Taxonomy" id="5932"/>
    <lineage>
        <taxon>Eukaryota</taxon>
        <taxon>Sar</taxon>
        <taxon>Alveolata</taxon>
        <taxon>Ciliophora</taxon>
        <taxon>Intramacronucleata</taxon>
        <taxon>Oligohymenophorea</taxon>
        <taxon>Hymenostomatida</taxon>
        <taxon>Ophryoglenina</taxon>
        <taxon>Ichthyophthirius</taxon>
    </lineage>
</organism>
<dbReference type="GeneID" id="14905152"/>